<dbReference type="FunFam" id="3.40.50.150:FF:000053">
    <property type="entry name" value="Release factor glutamine methyltransferase"/>
    <property type="match status" value="1"/>
</dbReference>
<dbReference type="Gene3D" id="3.40.50.150">
    <property type="entry name" value="Vaccinia Virus protein VP39"/>
    <property type="match status" value="1"/>
</dbReference>
<dbReference type="InterPro" id="IPR029063">
    <property type="entry name" value="SAM-dependent_MTases_sf"/>
</dbReference>
<dbReference type="InterPro" id="IPR025714">
    <property type="entry name" value="Methyltranfer_dom"/>
</dbReference>
<dbReference type="Pfam" id="PF13847">
    <property type="entry name" value="Methyltransf_31"/>
    <property type="match status" value="1"/>
</dbReference>
<dbReference type="GO" id="GO:0102559">
    <property type="term" value="F:peptide chain release factor N(5)-glutamine methyltransferase activity"/>
    <property type="evidence" value="ECO:0007669"/>
    <property type="project" value="UniProtKB-EC"/>
</dbReference>
<dbReference type="InterPro" id="IPR019874">
    <property type="entry name" value="RF_methyltr_PrmC"/>
</dbReference>
<evidence type="ECO:0000256" key="2">
    <source>
        <dbReference type="ARBA" id="ARBA00022679"/>
    </source>
</evidence>
<evidence type="ECO:0000313" key="9">
    <source>
        <dbReference type="Proteomes" id="UP000002427"/>
    </source>
</evidence>
<keyword evidence="9" id="KW-1185">Reference proteome</keyword>
<dbReference type="EC" id="2.1.1.297" evidence="5"/>
<feature type="binding site" evidence="5">
    <location>
        <begin position="118"/>
        <end position="122"/>
    </location>
    <ligand>
        <name>S-adenosyl-L-methionine</name>
        <dbReference type="ChEBI" id="CHEBI:59789"/>
    </ligand>
</feature>
<feature type="domain" description="Methyltransferase" evidence="6">
    <location>
        <begin position="112"/>
        <end position="256"/>
    </location>
</feature>
<dbReference type="PANTHER" id="PTHR18895:SF74">
    <property type="entry name" value="MTRF1L RELEASE FACTOR GLUTAMINE METHYLTRANSFERASE"/>
    <property type="match status" value="1"/>
</dbReference>
<keyword evidence="1 5" id="KW-0489">Methyltransferase</keyword>
<dbReference type="Proteomes" id="UP000002427">
    <property type="component" value="Chromosome"/>
</dbReference>
<accession>Q1LTH6</accession>
<evidence type="ECO:0000256" key="5">
    <source>
        <dbReference type="HAMAP-Rule" id="MF_02126"/>
    </source>
</evidence>
<dbReference type="InterPro" id="IPR002052">
    <property type="entry name" value="DNA_methylase_N6_adenine_CS"/>
</dbReference>
<dbReference type="Gene3D" id="1.10.8.10">
    <property type="entry name" value="DNA helicase RuvA subunit, C-terminal domain"/>
    <property type="match status" value="1"/>
</dbReference>
<sequence length="281" mass="31390">MINWWQWLKHATSILTNSDSPRLDAELLLGQIVSTSRAHILAFGNNLLNDNQYKQLENLLERRLRGEPIAYIIGEWEFWSLPIRVSPDTIIPRPDTECLVEQALGLLLPIHAKVLDLGTGTGAITLALASERPSWQFTGVDNHPGAVELADINAARLGLNNVRFLCGSWFEPLQSQVTPRYSLIISNPPYVDANDPHLNNLGVCFEPKSALVADCNGIADLAAICCQASTYLQHKGWIILEHGWLQGKEVRTLLMKAGFIHIVTTHDYSNHERVTMGQWLS</sequence>
<dbReference type="PROSITE" id="PS00092">
    <property type="entry name" value="N6_MTASE"/>
    <property type="match status" value="1"/>
</dbReference>
<dbReference type="NCBIfam" id="TIGR03534">
    <property type="entry name" value="RF_mod_PrmC"/>
    <property type="match status" value="1"/>
</dbReference>
<dbReference type="GO" id="GO:0032259">
    <property type="term" value="P:methylation"/>
    <property type="evidence" value="ECO:0007669"/>
    <property type="project" value="UniProtKB-KW"/>
</dbReference>
<feature type="binding site" evidence="5">
    <location>
        <position position="141"/>
    </location>
    <ligand>
        <name>S-adenosyl-L-methionine</name>
        <dbReference type="ChEBI" id="CHEBI:59789"/>
    </ligand>
</feature>
<keyword evidence="3 5" id="KW-0949">S-adenosyl-L-methionine</keyword>
<dbReference type="AlphaFoldDB" id="Q1LTH6"/>
<dbReference type="InterPro" id="IPR050320">
    <property type="entry name" value="N5-glutamine_MTase"/>
</dbReference>
<feature type="domain" description="Release factor glutamine methyltransferase N-terminal" evidence="7">
    <location>
        <begin position="6"/>
        <end position="74"/>
    </location>
</feature>
<evidence type="ECO:0000259" key="6">
    <source>
        <dbReference type="Pfam" id="PF13847"/>
    </source>
</evidence>
<evidence type="ECO:0000256" key="1">
    <source>
        <dbReference type="ARBA" id="ARBA00022603"/>
    </source>
</evidence>
<comment type="catalytic activity">
    <reaction evidence="4 5">
        <text>L-glutaminyl-[peptide chain release factor] + S-adenosyl-L-methionine = N(5)-methyl-L-glutaminyl-[peptide chain release factor] + S-adenosyl-L-homocysteine + H(+)</text>
        <dbReference type="Rhea" id="RHEA:42896"/>
        <dbReference type="Rhea" id="RHEA-COMP:10271"/>
        <dbReference type="Rhea" id="RHEA-COMP:10272"/>
        <dbReference type="ChEBI" id="CHEBI:15378"/>
        <dbReference type="ChEBI" id="CHEBI:30011"/>
        <dbReference type="ChEBI" id="CHEBI:57856"/>
        <dbReference type="ChEBI" id="CHEBI:59789"/>
        <dbReference type="ChEBI" id="CHEBI:61891"/>
        <dbReference type="EC" id="2.1.1.297"/>
    </reaction>
</comment>
<reference evidence="8 9" key="1">
    <citation type="journal article" date="2006" name="PLoS Biol.">
        <title>Metabolic complementarity and genomics of the dual bacterial symbiosis of sharpshooters.</title>
        <authorList>
            <person name="Wu D."/>
            <person name="Daugherty S.C."/>
            <person name="Van Aken S.E."/>
            <person name="Pai G.H."/>
            <person name="Watkins K.L."/>
            <person name="Khouri H."/>
            <person name="Tallon L.J."/>
            <person name="Zaborsky J.M."/>
            <person name="Dunbar H.E."/>
            <person name="Tran P.L."/>
            <person name="Moran N.A."/>
            <person name="Eisen J.A."/>
        </authorList>
    </citation>
    <scope>NUCLEOTIDE SEQUENCE [LARGE SCALE GENOMIC DNA]</scope>
    <source>
        <strain evidence="8">Hc</strain>
    </source>
</reference>
<protein>
    <recommendedName>
        <fullName evidence="5">Release factor glutamine methyltransferase</fullName>
        <shortName evidence="5">RF MTase</shortName>
        <ecNumber evidence="5">2.1.1.297</ecNumber>
    </recommendedName>
    <alternativeName>
        <fullName evidence="5">N5-glutamine methyltransferase PrmC</fullName>
    </alternativeName>
    <alternativeName>
        <fullName evidence="5">Protein-(glutamine-N5) MTase PrmC</fullName>
    </alternativeName>
    <alternativeName>
        <fullName evidence="5">Protein-glutamine N-methyltransferase PrmC</fullName>
    </alternativeName>
</protein>
<comment type="function">
    <text evidence="5">Methylates the class 1 translation termination release factors RF1/PrfA and RF2/PrfB on the glutamine residue of the universally conserved GGQ motif.</text>
</comment>
<dbReference type="STRING" id="374463.BCI_0289"/>
<dbReference type="Pfam" id="PF17827">
    <property type="entry name" value="PrmC_N"/>
    <property type="match status" value="1"/>
</dbReference>
<dbReference type="NCBIfam" id="TIGR00536">
    <property type="entry name" value="hemK_fam"/>
    <property type="match status" value="1"/>
</dbReference>
<evidence type="ECO:0000259" key="7">
    <source>
        <dbReference type="Pfam" id="PF17827"/>
    </source>
</evidence>
<feature type="binding site" evidence="5">
    <location>
        <position position="187"/>
    </location>
    <ligand>
        <name>S-adenosyl-L-methionine</name>
        <dbReference type="ChEBI" id="CHEBI:59789"/>
    </ligand>
</feature>
<proteinExistence type="inferred from homology"/>
<dbReference type="PANTHER" id="PTHR18895">
    <property type="entry name" value="HEMK METHYLTRANSFERASE"/>
    <property type="match status" value="1"/>
</dbReference>
<evidence type="ECO:0000313" key="8">
    <source>
        <dbReference type="EMBL" id="ABF14214.1"/>
    </source>
</evidence>
<dbReference type="SUPFAM" id="SSF53335">
    <property type="entry name" value="S-adenosyl-L-methionine-dependent methyltransferases"/>
    <property type="match status" value="1"/>
</dbReference>
<dbReference type="InterPro" id="IPR004556">
    <property type="entry name" value="HemK-like"/>
</dbReference>
<dbReference type="GO" id="GO:0003676">
    <property type="term" value="F:nucleic acid binding"/>
    <property type="evidence" value="ECO:0007669"/>
    <property type="project" value="InterPro"/>
</dbReference>
<dbReference type="InterPro" id="IPR040758">
    <property type="entry name" value="PrmC_N"/>
</dbReference>
<name>Q1LTH6_BAUCH</name>
<dbReference type="HOGENOM" id="CLU_018398_3_0_6"/>
<gene>
    <name evidence="8" type="primary">hemK</name>
    <name evidence="5" type="synonym">prmC</name>
    <name evidence="8" type="ordered locus">BCI_0289</name>
</gene>
<feature type="binding site" evidence="5">
    <location>
        <begin position="187"/>
        <end position="190"/>
    </location>
    <ligand>
        <name>substrate</name>
    </ligand>
</feature>
<dbReference type="EMBL" id="CP000238">
    <property type="protein sequence ID" value="ABF14214.1"/>
    <property type="molecule type" value="Genomic_DNA"/>
</dbReference>
<dbReference type="KEGG" id="bci:BCI_0289"/>
<feature type="binding site" evidence="5">
    <location>
        <position position="169"/>
    </location>
    <ligand>
        <name>S-adenosyl-L-methionine</name>
        <dbReference type="ChEBI" id="CHEBI:59789"/>
    </ligand>
</feature>
<keyword evidence="2 5" id="KW-0808">Transferase</keyword>
<evidence type="ECO:0000256" key="3">
    <source>
        <dbReference type="ARBA" id="ARBA00022691"/>
    </source>
</evidence>
<dbReference type="HAMAP" id="MF_02126">
    <property type="entry name" value="RF_methyltr_PrmC"/>
    <property type="match status" value="1"/>
</dbReference>
<comment type="similarity">
    <text evidence="5">Belongs to the protein N5-glutamine methyltransferase family. PrmC subfamily.</text>
</comment>
<organism evidence="8 9">
    <name type="scientific">Baumannia cicadellinicola subsp. Homalodisca coagulata</name>
    <dbReference type="NCBI Taxonomy" id="374463"/>
    <lineage>
        <taxon>Bacteria</taxon>
        <taxon>Pseudomonadati</taxon>
        <taxon>Pseudomonadota</taxon>
        <taxon>Gammaproteobacteria</taxon>
        <taxon>Candidatus Palibaumannia</taxon>
    </lineage>
</organism>
<dbReference type="CDD" id="cd02440">
    <property type="entry name" value="AdoMet_MTases"/>
    <property type="match status" value="1"/>
</dbReference>
<evidence type="ECO:0000256" key="4">
    <source>
        <dbReference type="ARBA" id="ARBA00048391"/>
    </source>
</evidence>